<dbReference type="PROSITE" id="PS00028">
    <property type="entry name" value="ZINC_FINGER_C2H2_1"/>
    <property type="match status" value="3"/>
</dbReference>
<feature type="region of interest" description="Disordered" evidence="12">
    <location>
        <begin position="532"/>
        <end position="602"/>
    </location>
</feature>
<dbReference type="GO" id="GO:0008270">
    <property type="term" value="F:zinc ion binding"/>
    <property type="evidence" value="ECO:0007669"/>
    <property type="project" value="UniProtKB-KW"/>
</dbReference>
<evidence type="ECO:0000256" key="12">
    <source>
        <dbReference type="SAM" id="MobiDB-lite"/>
    </source>
</evidence>
<dbReference type="Gene3D" id="1.25.40.420">
    <property type="match status" value="1"/>
</dbReference>
<dbReference type="Pfam" id="PF07707">
    <property type="entry name" value="BACK"/>
    <property type="match status" value="1"/>
</dbReference>
<evidence type="ECO:0000256" key="10">
    <source>
        <dbReference type="ARBA" id="ARBA00023242"/>
    </source>
</evidence>
<gene>
    <name evidence="15" type="ORF">RRG08_008461</name>
</gene>
<feature type="compositionally biased region" description="Polar residues" evidence="12">
    <location>
        <begin position="487"/>
        <end position="507"/>
    </location>
</feature>
<dbReference type="InterPro" id="IPR036236">
    <property type="entry name" value="Znf_C2H2_sf"/>
</dbReference>
<keyword evidence="16" id="KW-1185">Reference proteome</keyword>
<keyword evidence="3" id="KW-0479">Metal-binding</keyword>
<evidence type="ECO:0000256" key="6">
    <source>
        <dbReference type="ARBA" id="ARBA00022833"/>
    </source>
</evidence>
<comment type="similarity">
    <text evidence="2">Belongs to the krueppel C2H2-type zinc-finger protein family.</text>
</comment>
<dbReference type="GO" id="GO:0000981">
    <property type="term" value="F:DNA-binding transcription factor activity, RNA polymerase II-specific"/>
    <property type="evidence" value="ECO:0007669"/>
    <property type="project" value="TreeGrafter"/>
</dbReference>
<evidence type="ECO:0000256" key="5">
    <source>
        <dbReference type="ARBA" id="ARBA00022771"/>
    </source>
</evidence>
<dbReference type="FunFam" id="3.30.160.60:FF:001370">
    <property type="entry name" value="Zinc finger protein"/>
    <property type="match status" value="1"/>
</dbReference>
<protein>
    <submittedName>
        <fullName evidence="15">Uncharacterized protein</fullName>
    </submittedName>
</protein>
<sequence length="1111" mass="124417">MDMHSSSQSSATKQDATTNTIDNCAGKFKVAAHVLRSIADMRKDGELCDLVLEVGASQFKVHRLVLCVWSPVVRAMLLQPQIIPCIPSAQEPQLAHHLRIGFSDTGVFEQFVNYLYSGDVPEEAINVPAVLLLAASFKVIQLQQYCEELLKATLNVENMISVYRLAIKFSLKGLEVDCLDFLRKHAADIVQTNEFRKLHAEQINSFLGSECMCEMDPEIKLFLIISWLTEEVANRQQFLVILLSHIDWSVVAADFLLEISQTDNFFTCNPSSLYLLLQTLHSSSISLGPYEDQFEDLKKEYSYLLGSVVSSSVGLGPSMMPSFQPVTISLMSTSGTQADNKNQRHIKLQKTRQEKAVTKPYSHDTSASPLDKKNLTLVNQQNFEEAKYVPELNTQSSHINNVDSVESLKSVGSINTFEGEDFDSSADSPLSLSEVSATKRKNRGQHKNVKDSEPPNKLVRLSHPLTQAAKKNHFKIVKECATKKNSKQNPNVKQASQKQTTLNNNNKIGVKGSKDISETLCPKIAEMVTAVETREKNSSANTKTMSVKGKKSPSKNTETDGKQNQSSQTKALSTPLKQPSKIVKTKLAGTKKDKSKNNPPLGMHEGNILLACDLCSFTTKVDLKYYRHLASSHFPGPPHLCEQQDCHFKAPCIKQLAKHRTQHGDKRPFVCTICLQAFRAKNNLYAHIKVHSDERQYKCPECGRSFKQKNTLDQHMVIHSDLRPYLCDLCGFSTKFQNHLILHKKIHSGEVFHCNFPSCLYSTPKRSQLKAHMRSHLGIRTHVCSTCGKAFVEKSHLIRHERIHSADRGYSCPDCSYTSTRLDKLKEHQRKHNSKSGKAGGQTKDNSGNGEKVEASGRKKRVASTGKKIVPDGHSLPGKEDTRKGQKVIPKGDLVEVVVMKGNNNEKSKSRPESNQNFVAHLEQYSFSGQSSQQQSSSKFVKESGSAQQSINLAAQSSYISHHHEIRSLNTSNSHGLLDPSGSSSFLQTNKESMVEMANLSFSNMHNNNNYSQDMNTFLEARHSIHIMETLPQVMMAPPPSQTIGSVNPRDFQDYHSSYINSSSVNVQHFNAERQFIHENLAEHSETKHLQEQFAFLFDQVPQPPQRFPMN</sequence>
<dbReference type="InterPro" id="IPR011333">
    <property type="entry name" value="SKP1/BTB/POZ_sf"/>
</dbReference>
<keyword evidence="9" id="KW-0804">Transcription</keyword>
<evidence type="ECO:0000256" key="2">
    <source>
        <dbReference type="ARBA" id="ARBA00006991"/>
    </source>
</evidence>
<evidence type="ECO:0000256" key="3">
    <source>
        <dbReference type="ARBA" id="ARBA00022723"/>
    </source>
</evidence>
<dbReference type="GO" id="GO:0005634">
    <property type="term" value="C:nucleus"/>
    <property type="evidence" value="ECO:0007669"/>
    <property type="project" value="UniProtKB-SubCell"/>
</dbReference>
<feature type="domain" description="C2H2-type" evidence="14">
    <location>
        <begin position="782"/>
        <end position="809"/>
    </location>
</feature>
<dbReference type="InterPro" id="IPR013087">
    <property type="entry name" value="Znf_C2H2_type"/>
</dbReference>
<feature type="compositionally biased region" description="Polar residues" evidence="12">
    <location>
        <begin position="562"/>
        <end position="577"/>
    </location>
</feature>
<keyword evidence="6" id="KW-0862">Zinc</keyword>
<organism evidence="15 16">
    <name type="scientific">Elysia crispata</name>
    <name type="common">lettuce slug</name>
    <dbReference type="NCBI Taxonomy" id="231223"/>
    <lineage>
        <taxon>Eukaryota</taxon>
        <taxon>Metazoa</taxon>
        <taxon>Spiralia</taxon>
        <taxon>Lophotrochozoa</taxon>
        <taxon>Mollusca</taxon>
        <taxon>Gastropoda</taxon>
        <taxon>Heterobranchia</taxon>
        <taxon>Euthyneura</taxon>
        <taxon>Panpulmonata</taxon>
        <taxon>Sacoglossa</taxon>
        <taxon>Placobranchoidea</taxon>
        <taxon>Plakobranchidae</taxon>
        <taxon>Elysia</taxon>
    </lineage>
</organism>
<dbReference type="FunFam" id="3.30.160.60:FF:000045">
    <property type="entry name" value="ZFP69 zinc finger protein B"/>
    <property type="match status" value="1"/>
</dbReference>
<evidence type="ECO:0000256" key="9">
    <source>
        <dbReference type="ARBA" id="ARBA00023163"/>
    </source>
</evidence>
<feature type="domain" description="C2H2-type" evidence="14">
    <location>
        <begin position="697"/>
        <end position="724"/>
    </location>
</feature>
<dbReference type="AlphaFoldDB" id="A0AAE1B1K1"/>
<dbReference type="PANTHER" id="PTHR24394:SF29">
    <property type="entry name" value="MYONEURIN"/>
    <property type="match status" value="1"/>
</dbReference>
<keyword evidence="4" id="KW-0677">Repeat</keyword>
<feature type="domain" description="C2H2-type" evidence="14">
    <location>
        <begin position="810"/>
        <end position="837"/>
    </location>
</feature>
<dbReference type="EMBL" id="JAWDGP010000726">
    <property type="protein sequence ID" value="KAK3797990.1"/>
    <property type="molecule type" value="Genomic_DNA"/>
</dbReference>
<feature type="compositionally biased region" description="Basic residues" evidence="12">
    <location>
        <begin position="438"/>
        <end position="447"/>
    </location>
</feature>
<feature type="region of interest" description="Disordered" evidence="12">
    <location>
        <begin position="336"/>
        <end position="375"/>
    </location>
</feature>
<dbReference type="CDD" id="cd18186">
    <property type="entry name" value="BTB_POZ_ZBTB_KLHL-like"/>
    <property type="match status" value="1"/>
</dbReference>
<evidence type="ECO:0000256" key="1">
    <source>
        <dbReference type="ARBA" id="ARBA00004123"/>
    </source>
</evidence>
<keyword evidence="10" id="KW-0539">Nucleus</keyword>
<dbReference type="Proteomes" id="UP001283361">
    <property type="component" value="Unassembled WGS sequence"/>
</dbReference>
<dbReference type="CDD" id="cd14733">
    <property type="entry name" value="BACK"/>
    <property type="match status" value="1"/>
</dbReference>
<evidence type="ECO:0000259" key="14">
    <source>
        <dbReference type="PROSITE" id="PS50157"/>
    </source>
</evidence>
<keyword evidence="7" id="KW-0805">Transcription regulation</keyword>
<dbReference type="Gene3D" id="3.30.160.60">
    <property type="entry name" value="Classic Zinc Finger"/>
    <property type="match status" value="4"/>
</dbReference>
<dbReference type="SUPFAM" id="SSF54695">
    <property type="entry name" value="POZ domain"/>
    <property type="match status" value="1"/>
</dbReference>
<dbReference type="Pfam" id="PF00096">
    <property type="entry name" value="zf-C2H2"/>
    <property type="match status" value="3"/>
</dbReference>
<feature type="region of interest" description="Disordered" evidence="12">
    <location>
        <begin position="437"/>
        <end position="460"/>
    </location>
</feature>
<comment type="subcellular location">
    <subcellularLocation>
        <location evidence="1">Nucleus</location>
    </subcellularLocation>
</comment>
<dbReference type="SMART" id="SM00355">
    <property type="entry name" value="ZnF_C2H2"/>
    <property type="match status" value="8"/>
</dbReference>
<evidence type="ECO:0000256" key="8">
    <source>
        <dbReference type="ARBA" id="ARBA00023125"/>
    </source>
</evidence>
<feature type="domain" description="BTB" evidence="13">
    <location>
        <begin position="48"/>
        <end position="124"/>
    </location>
</feature>
<feature type="domain" description="C2H2-type" evidence="14">
    <location>
        <begin position="669"/>
        <end position="696"/>
    </location>
</feature>
<dbReference type="Pfam" id="PF00651">
    <property type="entry name" value="BTB"/>
    <property type="match status" value="1"/>
</dbReference>
<evidence type="ECO:0000256" key="7">
    <source>
        <dbReference type="ARBA" id="ARBA00023015"/>
    </source>
</evidence>
<keyword evidence="5 11" id="KW-0863">Zinc-finger</keyword>
<dbReference type="FunFam" id="3.30.160.60:FF:000646">
    <property type="entry name" value="Myeloid zinc finger 1"/>
    <property type="match status" value="1"/>
</dbReference>
<evidence type="ECO:0000256" key="4">
    <source>
        <dbReference type="ARBA" id="ARBA00022737"/>
    </source>
</evidence>
<dbReference type="SUPFAM" id="SSF57667">
    <property type="entry name" value="beta-beta-alpha zinc fingers"/>
    <property type="match status" value="3"/>
</dbReference>
<proteinExistence type="inferred from homology"/>
<dbReference type="PROSITE" id="PS50157">
    <property type="entry name" value="ZINC_FINGER_C2H2_2"/>
    <property type="match status" value="6"/>
</dbReference>
<reference evidence="15" key="1">
    <citation type="journal article" date="2023" name="G3 (Bethesda)">
        <title>A reference genome for the long-term kleptoplast-retaining sea slug Elysia crispata morphotype clarki.</title>
        <authorList>
            <person name="Eastman K.E."/>
            <person name="Pendleton A.L."/>
            <person name="Shaikh M.A."/>
            <person name="Suttiyut T."/>
            <person name="Ogas R."/>
            <person name="Tomko P."/>
            <person name="Gavelis G."/>
            <person name="Widhalm J.R."/>
            <person name="Wisecaver J.H."/>
        </authorList>
    </citation>
    <scope>NUCLEOTIDE SEQUENCE</scope>
    <source>
        <strain evidence="15">ECLA1</strain>
    </source>
</reference>
<feature type="region of interest" description="Disordered" evidence="12">
    <location>
        <begin position="481"/>
        <end position="512"/>
    </location>
</feature>
<evidence type="ECO:0000259" key="13">
    <source>
        <dbReference type="PROSITE" id="PS50097"/>
    </source>
</evidence>
<dbReference type="PROSITE" id="PS50097">
    <property type="entry name" value="BTB"/>
    <property type="match status" value="1"/>
</dbReference>
<feature type="region of interest" description="Disordered" evidence="12">
    <location>
        <begin position="825"/>
        <end position="895"/>
    </location>
</feature>
<evidence type="ECO:0000256" key="11">
    <source>
        <dbReference type="PROSITE-ProRule" id="PRU00042"/>
    </source>
</evidence>
<feature type="domain" description="C2H2-type" evidence="14">
    <location>
        <begin position="725"/>
        <end position="752"/>
    </location>
</feature>
<name>A0AAE1B1K1_9GAST</name>
<feature type="domain" description="C2H2-type" evidence="14">
    <location>
        <begin position="752"/>
        <end position="781"/>
    </location>
</feature>
<comment type="caution">
    <text evidence="15">The sequence shown here is derived from an EMBL/GenBank/DDBJ whole genome shotgun (WGS) entry which is preliminary data.</text>
</comment>
<accession>A0AAE1B1K1</accession>
<dbReference type="SMART" id="SM00225">
    <property type="entry name" value="BTB"/>
    <property type="match status" value="1"/>
</dbReference>
<evidence type="ECO:0000313" key="15">
    <source>
        <dbReference type="EMBL" id="KAK3797990.1"/>
    </source>
</evidence>
<dbReference type="GO" id="GO:0003690">
    <property type="term" value="F:double-stranded DNA binding"/>
    <property type="evidence" value="ECO:0007669"/>
    <property type="project" value="UniProtKB-ARBA"/>
</dbReference>
<keyword evidence="8" id="KW-0238">DNA-binding</keyword>
<dbReference type="PANTHER" id="PTHR24394">
    <property type="entry name" value="ZINC FINGER PROTEIN"/>
    <property type="match status" value="1"/>
</dbReference>
<dbReference type="Gene3D" id="3.30.710.10">
    <property type="entry name" value="Potassium Channel Kv1.1, Chain A"/>
    <property type="match status" value="1"/>
</dbReference>
<dbReference type="InterPro" id="IPR011705">
    <property type="entry name" value="BACK"/>
</dbReference>
<dbReference type="SMART" id="SM00875">
    <property type="entry name" value="BACK"/>
    <property type="match status" value="1"/>
</dbReference>
<evidence type="ECO:0000313" key="16">
    <source>
        <dbReference type="Proteomes" id="UP001283361"/>
    </source>
</evidence>
<dbReference type="InterPro" id="IPR000210">
    <property type="entry name" value="BTB/POZ_dom"/>
</dbReference>